<protein>
    <submittedName>
        <fullName evidence="2">Uncharacterized protein</fullName>
    </submittedName>
</protein>
<dbReference type="EMBL" id="CP059265">
    <property type="protein sequence ID" value="QLQ33808.1"/>
    <property type="molecule type" value="Genomic_DNA"/>
</dbReference>
<feature type="coiled-coil region" evidence="1">
    <location>
        <begin position="29"/>
        <end position="56"/>
    </location>
</feature>
<evidence type="ECO:0000313" key="2">
    <source>
        <dbReference type="EMBL" id="QLQ33808.1"/>
    </source>
</evidence>
<dbReference type="Proteomes" id="UP000510621">
    <property type="component" value="Chromosome"/>
</dbReference>
<accession>A0A7L6AXU0</accession>
<reference evidence="2" key="1">
    <citation type="submission" date="2020-06" db="EMBL/GenBank/DDBJ databases">
        <title>Analysis procedures for assessing recovery of high quality, complete, closed genomes from Nanopore long read metagenome sequencing.</title>
        <authorList>
            <person name="Bessarab I."/>
            <person name="Arumugam K."/>
            <person name="Haryono M."/>
            <person name="Liu X."/>
            <person name="Roy S."/>
            <person name="Zuniga-Montanez R.E."/>
            <person name="Qiu G."/>
            <person name="Drautz-Moses D.I."/>
            <person name="Law Y.Y."/>
            <person name="Wuertz S."/>
            <person name="Lauro F.M."/>
            <person name="Huson D.H."/>
            <person name="Williams R.B."/>
        </authorList>
    </citation>
    <scope>NUCLEOTIDE SEQUENCE [LARGE SCALE GENOMIC DNA]</scope>
    <source>
        <strain evidence="2">SSD2</strain>
    </source>
</reference>
<evidence type="ECO:0000256" key="1">
    <source>
        <dbReference type="SAM" id="Coils"/>
    </source>
</evidence>
<sequence>MDGLIDRAVELNVQQVRMSEHFSGMSMDVDELVRTVARLRQQIRALEVESEAQIHDGRSKRAAGRAIEDGFDPLKCTNTPKFSEFPVHWRKV</sequence>
<dbReference type="AlphaFoldDB" id="A0A7L6AXU0"/>
<evidence type="ECO:0000313" key="3">
    <source>
        <dbReference type="Proteomes" id="UP000510621"/>
    </source>
</evidence>
<keyword evidence="1" id="KW-0175">Coiled coil</keyword>
<organism evidence="2 3">
    <name type="scientific">Candidatus Thiothrix singaporensis</name>
    <dbReference type="NCBI Taxonomy" id="2799669"/>
    <lineage>
        <taxon>Bacteria</taxon>
        <taxon>Pseudomonadati</taxon>
        <taxon>Pseudomonadota</taxon>
        <taxon>Gammaproteobacteria</taxon>
        <taxon>Thiotrichales</taxon>
        <taxon>Thiotrichaceae</taxon>
        <taxon>Thiothrix</taxon>
    </lineage>
</organism>
<name>A0A7L6AXU0_9GAMM</name>
<proteinExistence type="predicted"/>
<gene>
    <name evidence="2" type="ORF">HZT40_21800</name>
</gene>
<dbReference type="KEGG" id="this:HZT40_21800"/>
<keyword evidence="3" id="KW-1185">Reference proteome</keyword>